<proteinExistence type="predicted"/>
<evidence type="ECO:0000313" key="2">
    <source>
        <dbReference type="EMBL" id="KAK3762554.1"/>
    </source>
</evidence>
<evidence type="ECO:0000313" key="3">
    <source>
        <dbReference type="Proteomes" id="UP001283361"/>
    </source>
</evidence>
<evidence type="ECO:0000256" key="1">
    <source>
        <dbReference type="SAM" id="MobiDB-lite"/>
    </source>
</evidence>
<dbReference type="Proteomes" id="UP001283361">
    <property type="component" value="Unassembled WGS sequence"/>
</dbReference>
<dbReference type="AlphaFoldDB" id="A0AAE1D9K3"/>
<feature type="region of interest" description="Disordered" evidence="1">
    <location>
        <begin position="139"/>
        <end position="160"/>
    </location>
</feature>
<gene>
    <name evidence="2" type="ORF">RRG08_040479</name>
</gene>
<name>A0AAE1D9K3_9GAST</name>
<accession>A0AAE1D9K3</accession>
<dbReference type="EMBL" id="JAWDGP010004693">
    <property type="protein sequence ID" value="KAK3762554.1"/>
    <property type="molecule type" value="Genomic_DNA"/>
</dbReference>
<keyword evidence="3" id="KW-1185">Reference proteome</keyword>
<protein>
    <submittedName>
        <fullName evidence="2">Uncharacterized protein</fullName>
    </submittedName>
</protein>
<reference evidence="2" key="1">
    <citation type="journal article" date="2023" name="G3 (Bethesda)">
        <title>A reference genome for the long-term kleptoplast-retaining sea slug Elysia crispata morphotype clarki.</title>
        <authorList>
            <person name="Eastman K.E."/>
            <person name="Pendleton A.L."/>
            <person name="Shaikh M.A."/>
            <person name="Suttiyut T."/>
            <person name="Ogas R."/>
            <person name="Tomko P."/>
            <person name="Gavelis G."/>
            <person name="Widhalm J.R."/>
            <person name="Wisecaver J.H."/>
        </authorList>
    </citation>
    <scope>NUCLEOTIDE SEQUENCE</scope>
    <source>
        <strain evidence="2">ECLA1</strain>
    </source>
</reference>
<organism evidence="2 3">
    <name type="scientific">Elysia crispata</name>
    <name type="common">lettuce slug</name>
    <dbReference type="NCBI Taxonomy" id="231223"/>
    <lineage>
        <taxon>Eukaryota</taxon>
        <taxon>Metazoa</taxon>
        <taxon>Spiralia</taxon>
        <taxon>Lophotrochozoa</taxon>
        <taxon>Mollusca</taxon>
        <taxon>Gastropoda</taxon>
        <taxon>Heterobranchia</taxon>
        <taxon>Euthyneura</taxon>
        <taxon>Panpulmonata</taxon>
        <taxon>Sacoglossa</taxon>
        <taxon>Placobranchoidea</taxon>
        <taxon>Plakobranchidae</taxon>
        <taxon>Elysia</taxon>
    </lineage>
</organism>
<feature type="compositionally biased region" description="Polar residues" evidence="1">
    <location>
        <begin position="150"/>
        <end position="160"/>
    </location>
</feature>
<sequence length="313" mass="34032">MAASMTPSVLAAKEKVIDHMEDMFHEKLKSFTSDVKTKMRSVSREAAIQVFELALLFLTQALPDLDGFESASDVVQVQDNAISFQHKVENDLDKLNKASESNKHQILGLRKLQKLLSDKTKISQTTAVATPSTKMASASAAATPCGPPKSLSQRSTFSVGSPSDTNIPGIVDTMLLPGVVEDNSTLDLDLCASAKKFRTANWSEADGSDLPTQGGFILIDSGILFEILSSNVRYGECGHYSVATAFKNSSKNGFCHEIELKCQNCSVWSTGVKTSRGSSKSGHSEINLRMFKYVCSFGRGFSALQKFLLYETM</sequence>
<comment type="caution">
    <text evidence="2">The sequence shown here is derived from an EMBL/GenBank/DDBJ whole genome shotgun (WGS) entry which is preliminary data.</text>
</comment>